<evidence type="ECO:0000313" key="1">
    <source>
        <dbReference type="EMBL" id="GMG82546.1"/>
    </source>
</evidence>
<keyword evidence="2" id="KW-1185">Reference proteome</keyword>
<name>A0ABQ6LGX5_9RHOB</name>
<reference evidence="1 2" key="1">
    <citation type="submission" date="2023-04" db="EMBL/GenBank/DDBJ databases">
        <title>Marinoamorphus aggregata gen. nov., sp. Nov., isolate from tissue of brittle star Ophioplocus japonicus.</title>
        <authorList>
            <person name="Kawano K."/>
            <person name="Sawayama S."/>
            <person name="Nakagawa S."/>
        </authorList>
    </citation>
    <scope>NUCLEOTIDE SEQUENCE [LARGE SCALE GENOMIC DNA]</scope>
    <source>
        <strain evidence="1 2">NKW23</strain>
    </source>
</reference>
<accession>A0ABQ6LGX5</accession>
<organism evidence="1 2">
    <name type="scientific">Paralimibaculum aggregatum</name>
    <dbReference type="NCBI Taxonomy" id="3036245"/>
    <lineage>
        <taxon>Bacteria</taxon>
        <taxon>Pseudomonadati</taxon>
        <taxon>Pseudomonadota</taxon>
        <taxon>Alphaproteobacteria</taxon>
        <taxon>Rhodobacterales</taxon>
        <taxon>Paracoccaceae</taxon>
        <taxon>Paralimibaculum</taxon>
    </lineage>
</organism>
<proteinExistence type="predicted"/>
<sequence>MACFCQIPAATHLPSYASMNFGFSPPKIPIQMQAALAAGMGNSTRLDMAISAWMGSVTLPSLTMSAGPLLQMNLALGMFDLFDLPKLKLQLEMAITSFAKHVWPHLSFLARINLKAVLQLAAIARLQLALDGLKINLAATLGSGAPTSISARAKFALTPPQIKMGQMLLALPIALKFQETLGSFGHMKSHFSAMAKMQLALPKFAISIPLMMKLALALEAIATIKAAFGADAMTPAGLSRIAARLRLYMGLPLPSPLPPLALAAKLPALPTLDSLKIAASSGPSSFRLQLPSIPIMAQINAMMAIKATLPIEIPINACGAGACPLGGT</sequence>
<dbReference type="Proteomes" id="UP001239909">
    <property type="component" value="Unassembled WGS sequence"/>
</dbReference>
<evidence type="ECO:0000313" key="2">
    <source>
        <dbReference type="Proteomes" id="UP001239909"/>
    </source>
</evidence>
<dbReference type="EMBL" id="BSYI01000011">
    <property type="protein sequence ID" value="GMG82546.1"/>
    <property type="molecule type" value="Genomic_DNA"/>
</dbReference>
<gene>
    <name evidence="1" type="ORF">LNKW23_17590</name>
</gene>
<comment type="caution">
    <text evidence="1">The sequence shown here is derived from an EMBL/GenBank/DDBJ whole genome shotgun (WGS) entry which is preliminary data.</text>
</comment>
<protein>
    <submittedName>
        <fullName evidence="1">Uncharacterized protein</fullName>
    </submittedName>
</protein>